<dbReference type="PANTHER" id="PTHR12110:SF48">
    <property type="entry name" value="BLL3656 PROTEIN"/>
    <property type="match status" value="1"/>
</dbReference>
<gene>
    <name evidence="3" type="ORF">AUCHE_16_01620</name>
</gene>
<protein>
    <recommendedName>
        <fullName evidence="2">Xylose isomerase-like TIM barrel domain-containing protein</fullName>
    </recommendedName>
</protein>
<dbReference type="SUPFAM" id="SSF51658">
    <property type="entry name" value="Xylose isomerase-like"/>
    <property type="match status" value="1"/>
</dbReference>
<reference evidence="3 4" key="1">
    <citation type="submission" date="2012-08" db="EMBL/GenBank/DDBJ databases">
        <title>Whole genome shotgun sequence of Austwickia chelonae NBRC 105200.</title>
        <authorList>
            <person name="Yoshida I."/>
            <person name="Hosoyama A."/>
            <person name="Tsuchikane K."/>
            <person name="Katsumata H."/>
            <person name="Ando Y."/>
            <person name="Ohji S."/>
            <person name="Hamada M."/>
            <person name="Tamura T."/>
            <person name="Yamazoe A."/>
            <person name="Yamazaki S."/>
            <person name="Fujita N."/>
        </authorList>
    </citation>
    <scope>NUCLEOTIDE SEQUENCE [LARGE SCALE GENOMIC DNA]</scope>
    <source>
        <strain evidence="3 4">NBRC 105200</strain>
    </source>
</reference>
<proteinExistence type="predicted"/>
<dbReference type="Gene3D" id="3.20.20.150">
    <property type="entry name" value="Divalent-metal-dependent TIM barrel enzymes"/>
    <property type="match status" value="1"/>
</dbReference>
<evidence type="ECO:0000313" key="3">
    <source>
        <dbReference type="EMBL" id="GAB78740.1"/>
    </source>
</evidence>
<dbReference type="InterPro" id="IPR013022">
    <property type="entry name" value="Xyl_isomerase-like_TIM-brl"/>
</dbReference>
<dbReference type="eggNOG" id="COG1082">
    <property type="taxonomic scope" value="Bacteria"/>
</dbReference>
<evidence type="ECO:0000256" key="1">
    <source>
        <dbReference type="ARBA" id="ARBA00023277"/>
    </source>
</evidence>
<feature type="domain" description="Xylose isomerase-like TIM barrel" evidence="2">
    <location>
        <begin position="35"/>
        <end position="254"/>
    </location>
</feature>
<name>K6VTS2_9MICO</name>
<evidence type="ECO:0000259" key="2">
    <source>
        <dbReference type="Pfam" id="PF01261"/>
    </source>
</evidence>
<dbReference type="EMBL" id="BAGZ01000016">
    <property type="protein sequence ID" value="GAB78740.1"/>
    <property type="molecule type" value="Genomic_DNA"/>
</dbReference>
<dbReference type="AlphaFoldDB" id="K6VTS2"/>
<accession>K6VTS2</accession>
<dbReference type="Proteomes" id="UP000008495">
    <property type="component" value="Unassembled WGS sequence"/>
</dbReference>
<dbReference type="STRING" id="100225.SAMN05421595_2393"/>
<dbReference type="PANTHER" id="PTHR12110">
    <property type="entry name" value="HYDROXYPYRUVATE ISOMERASE"/>
    <property type="match status" value="1"/>
</dbReference>
<organism evidence="3 4">
    <name type="scientific">Austwickia chelonae NBRC 105200</name>
    <dbReference type="NCBI Taxonomy" id="1184607"/>
    <lineage>
        <taxon>Bacteria</taxon>
        <taxon>Bacillati</taxon>
        <taxon>Actinomycetota</taxon>
        <taxon>Actinomycetes</taxon>
        <taxon>Micrococcales</taxon>
        <taxon>Dermatophilaceae</taxon>
        <taxon>Austwickia</taxon>
    </lineage>
</organism>
<keyword evidence="4" id="KW-1185">Reference proteome</keyword>
<comment type="caution">
    <text evidence="3">The sequence shown here is derived from an EMBL/GenBank/DDBJ whole genome shotgun (WGS) entry which is preliminary data.</text>
</comment>
<sequence>MGKNSFGVRSEKIPVRRALGLAPLSVLGEAPHRIVEAAAGAGFDFVGLRVQRVSPDEPFFALNPGGSELRRTRKALADTGLNVLDVECLVFDGCLGAETWLPALEAGAALGARVFTVAASDADRSRIADTLCEFTQDAMDFGIVPMFEPMAYRTVSTLAEAAALARTAGCLVLPDTLHFHRAGSTVAEAQAVADLVVMVQLCDAPDSPPVDLDGYVEESRSHRLLPGAGDADVYGFLNAFLDGVPVSVEVPHPSRYEIGVEAFVRELAVAGRAGVDGAVLRRVAEAGFDAGPSPRRGRFGPVQALSLPTRNCTA</sequence>
<dbReference type="Pfam" id="PF01261">
    <property type="entry name" value="AP_endonuc_2"/>
    <property type="match status" value="1"/>
</dbReference>
<evidence type="ECO:0000313" key="4">
    <source>
        <dbReference type="Proteomes" id="UP000008495"/>
    </source>
</evidence>
<dbReference type="InterPro" id="IPR036237">
    <property type="entry name" value="Xyl_isomerase-like_sf"/>
</dbReference>
<keyword evidence="1" id="KW-0119">Carbohydrate metabolism</keyword>
<dbReference type="InterPro" id="IPR050312">
    <property type="entry name" value="IolE/XylAMocC-like"/>
</dbReference>